<evidence type="ECO:0000313" key="2">
    <source>
        <dbReference type="EMBL" id="RZB29548.1"/>
    </source>
</evidence>
<feature type="domain" description="UDP-glucose/GDP-mannose dehydrogenase C-terminal" evidence="1">
    <location>
        <begin position="20"/>
        <end position="52"/>
    </location>
</feature>
<dbReference type="Gene3D" id="3.40.50.720">
    <property type="entry name" value="NAD(P)-binding Rossmann-like Domain"/>
    <property type="match status" value="1"/>
</dbReference>
<sequence>MMAIKGLNDVEKVIKGSKVLIMGLTYKENVPDTRESPVREIVRVLEDFGVDVYGLILC</sequence>
<accession>A0A8B3S1C9</accession>
<dbReference type="GO" id="GO:0051287">
    <property type="term" value="F:NAD binding"/>
    <property type="evidence" value="ECO:0007669"/>
    <property type="project" value="InterPro"/>
</dbReference>
<gene>
    <name evidence="2" type="ORF">AEth_01059</name>
</gene>
<dbReference type="Proteomes" id="UP000291831">
    <property type="component" value="Unassembled WGS sequence"/>
</dbReference>
<dbReference type="InterPro" id="IPR014027">
    <property type="entry name" value="UDP-Glc/GDP-Man_DH_C"/>
</dbReference>
<organism evidence="2 3">
    <name type="scientific">Candidatus Argoarchaeum ethanivorans</name>
    <dbReference type="NCBI Taxonomy" id="2608793"/>
    <lineage>
        <taxon>Archaea</taxon>
        <taxon>Methanobacteriati</taxon>
        <taxon>Methanobacteriota</taxon>
        <taxon>Stenosarchaea group</taxon>
        <taxon>Methanomicrobia</taxon>
        <taxon>Methanosarcinales</taxon>
        <taxon>Methanosarcinales incertae sedis</taxon>
        <taxon>GOM Arc I cluster</taxon>
        <taxon>Candidatus Argoarchaeum</taxon>
    </lineage>
</organism>
<dbReference type="AlphaFoldDB" id="A0A8B3S1C9"/>
<dbReference type="Pfam" id="PF03720">
    <property type="entry name" value="UDPG_MGDP_dh_C"/>
    <property type="match status" value="1"/>
</dbReference>
<proteinExistence type="predicted"/>
<protein>
    <recommendedName>
        <fullName evidence="1">UDP-glucose/GDP-mannose dehydrogenase C-terminal domain-containing protein</fullName>
    </recommendedName>
</protein>
<dbReference type="SUPFAM" id="SSF52413">
    <property type="entry name" value="UDP-glucose/GDP-mannose dehydrogenase C-terminal domain"/>
    <property type="match status" value="1"/>
</dbReference>
<name>A0A8B3S1C9_9EURY</name>
<dbReference type="EMBL" id="RPGO01000025">
    <property type="protein sequence ID" value="RZB29548.1"/>
    <property type="molecule type" value="Genomic_DNA"/>
</dbReference>
<dbReference type="GO" id="GO:0016616">
    <property type="term" value="F:oxidoreductase activity, acting on the CH-OH group of donors, NAD or NADP as acceptor"/>
    <property type="evidence" value="ECO:0007669"/>
    <property type="project" value="InterPro"/>
</dbReference>
<evidence type="ECO:0000313" key="3">
    <source>
        <dbReference type="Proteomes" id="UP000291831"/>
    </source>
</evidence>
<reference evidence="3" key="1">
    <citation type="submission" date="2019-01" db="EMBL/GenBank/DDBJ databases">
        <title>Anaerobic oxidation of ethane by archaea from a marine hydrocarbon seep.</title>
        <authorList>
            <person name="Musat F."/>
        </authorList>
    </citation>
    <scope>NUCLEOTIDE SEQUENCE [LARGE SCALE GENOMIC DNA]</scope>
</reference>
<evidence type="ECO:0000259" key="1">
    <source>
        <dbReference type="Pfam" id="PF03720"/>
    </source>
</evidence>
<comment type="caution">
    <text evidence="2">The sequence shown here is derived from an EMBL/GenBank/DDBJ whole genome shotgun (WGS) entry which is preliminary data.</text>
</comment>
<dbReference type="InterPro" id="IPR036220">
    <property type="entry name" value="UDP-Glc/GDP-Man_DH_C_sf"/>
</dbReference>